<dbReference type="PANTHER" id="PTHR30341:SF0">
    <property type="entry name" value="NA(+)_H(+) ANTIPORTER NHAA"/>
    <property type="match status" value="1"/>
</dbReference>
<evidence type="ECO:0000256" key="2">
    <source>
        <dbReference type="ARBA" id="ARBA00022448"/>
    </source>
</evidence>
<dbReference type="GO" id="GO:0006885">
    <property type="term" value="P:regulation of pH"/>
    <property type="evidence" value="ECO:0007669"/>
    <property type="project" value="UniProtKB-UniRule"/>
</dbReference>
<dbReference type="InterPro" id="IPR004670">
    <property type="entry name" value="NhaA"/>
</dbReference>
<feature type="transmembrane region" description="Helical" evidence="11">
    <location>
        <begin position="276"/>
        <end position="292"/>
    </location>
</feature>
<feature type="transmembrane region" description="Helical" evidence="11">
    <location>
        <begin position="142"/>
        <end position="159"/>
    </location>
</feature>
<evidence type="ECO:0000256" key="3">
    <source>
        <dbReference type="ARBA" id="ARBA00022449"/>
    </source>
</evidence>
<keyword evidence="9 11" id="KW-0472">Membrane</keyword>
<dbReference type="Proteomes" id="UP000273119">
    <property type="component" value="Unassembled WGS sequence"/>
</dbReference>
<keyword evidence="14" id="KW-1185">Reference proteome</keyword>
<evidence type="ECO:0000256" key="4">
    <source>
        <dbReference type="ARBA" id="ARBA00022475"/>
    </source>
</evidence>
<feature type="transmembrane region" description="Helical" evidence="11">
    <location>
        <begin position="253"/>
        <end position="270"/>
    </location>
</feature>
<dbReference type="AlphaFoldDB" id="A0A496PJM3"/>
<evidence type="ECO:0000256" key="11">
    <source>
        <dbReference type="HAMAP-Rule" id="MF_01844"/>
    </source>
</evidence>
<evidence type="ECO:0000256" key="10">
    <source>
        <dbReference type="ARBA" id="ARBA00023201"/>
    </source>
</evidence>
<feature type="transmembrane region" description="Helical" evidence="11">
    <location>
        <begin position="103"/>
        <end position="121"/>
    </location>
</feature>
<sequence length="460" mass="49103">MSSEQQPHQPKNYPPHHSFNDLGRLDSRPGVDHSASGEPQGPRGPLTRLGDFLRSESSGGFLLILGAMVAILWANTPAAASYFGLRDVHLALPLGFTTIDLSLAHWAADGLLAVFFFIVGVELKEEMVVGELRDPKRAITPVVAAFGGVALPAVIFTLLNLSSGQETLRGWAIPTATDIAFAVAILAVIGRWLPTPLRLFLLTLAVVDDLIAIIIIALFYAEDLAPLWLLASLLPMLVFGLLVQLLPKFFAQHRWASWLILLPLGFLAWVCMYESGIHATIAGVVLGFLVPAKRRHGAPGPGLAQVLDHRVGPLSAGFCVPVFAFFSAGVAVGGWDGMVAAAQDPVVWGIVIGLVIGKPLGILAFTWLITRTPLARLDSDIKWVDLAGIGILAGIGFTVSLLVAELSFGTGSMHDDHAKIAILTGSVLAAVLGALWLGPRNRYYKRQAQTQTQTQPDAAA</sequence>
<name>A0A496PJM3_9MICC</name>
<keyword evidence="10 11" id="KW-0739">Sodium transport</keyword>
<dbReference type="NCBIfam" id="TIGR00773">
    <property type="entry name" value="NhaA"/>
    <property type="match status" value="1"/>
</dbReference>
<feature type="transmembrane region" description="Helical" evidence="11">
    <location>
        <begin position="171"/>
        <end position="192"/>
    </location>
</feature>
<feature type="transmembrane region" description="Helical" evidence="11">
    <location>
        <begin position="227"/>
        <end position="246"/>
    </location>
</feature>
<feature type="transmembrane region" description="Helical" evidence="11">
    <location>
        <begin position="199"/>
        <end position="221"/>
    </location>
</feature>
<evidence type="ECO:0000313" key="14">
    <source>
        <dbReference type="Proteomes" id="UP000273119"/>
    </source>
</evidence>
<protein>
    <recommendedName>
        <fullName evidence="11">Na(+)/H(+) antiporter NhaA</fullName>
    </recommendedName>
    <alternativeName>
        <fullName evidence="11">Sodium/proton antiporter NhaA</fullName>
    </alternativeName>
</protein>
<dbReference type="Gene3D" id="1.20.1530.10">
    <property type="entry name" value="Na+/H+ antiporter like domain"/>
    <property type="match status" value="1"/>
</dbReference>
<feature type="transmembrane region" description="Helical" evidence="11">
    <location>
        <begin position="347"/>
        <end position="369"/>
    </location>
</feature>
<evidence type="ECO:0000313" key="13">
    <source>
        <dbReference type="EMBL" id="RKW70667.1"/>
    </source>
</evidence>
<dbReference type="InterPro" id="IPR023171">
    <property type="entry name" value="Na/H_antiporter_dom_sf"/>
</dbReference>
<comment type="caution">
    <text evidence="13">The sequence shown here is derived from an EMBL/GenBank/DDBJ whole genome shotgun (WGS) entry which is preliminary data.</text>
</comment>
<feature type="transmembrane region" description="Helical" evidence="11">
    <location>
        <begin position="61"/>
        <end position="83"/>
    </location>
</feature>
<evidence type="ECO:0000256" key="5">
    <source>
        <dbReference type="ARBA" id="ARBA00022692"/>
    </source>
</evidence>
<keyword evidence="7 11" id="KW-0915">Sodium</keyword>
<keyword evidence="5 11" id="KW-0812">Transmembrane</keyword>
<dbReference type="HAMAP" id="MF_01844">
    <property type="entry name" value="NhaA"/>
    <property type="match status" value="1"/>
</dbReference>
<evidence type="ECO:0000256" key="9">
    <source>
        <dbReference type="ARBA" id="ARBA00023136"/>
    </source>
</evidence>
<proteinExistence type="inferred from homology"/>
<dbReference type="RefSeq" id="WP_121484691.1">
    <property type="nucleotide sequence ID" value="NZ_QQXL01000003.1"/>
</dbReference>
<keyword evidence="4 11" id="KW-1003">Cell membrane</keyword>
<keyword evidence="6 11" id="KW-1133">Transmembrane helix</keyword>
<accession>A0A496PJM3</accession>
<comment type="catalytic activity">
    <reaction evidence="11">
        <text>Na(+)(in) + 2 H(+)(out) = Na(+)(out) + 2 H(+)(in)</text>
        <dbReference type="Rhea" id="RHEA:29251"/>
        <dbReference type="ChEBI" id="CHEBI:15378"/>
        <dbReference type="ChEBI" id="CHEBI:29101"/>
    </reaction>
</comment>
<dbReference type="EMBL" id="QQXL01000003">
    <property type="protein sequence ID" value="RKW70667.1"/>
    <property type="molecule type" value="Genomic_DNA"/>
</dbReference>
<feature type="transmembrane region" description="Helical" evidence="11">
    <location>
        <begin position="381"/>
        <end position="408"/>
    </location>
</feature>
<evidence type="ECO:0000256" key="8">
    <source>
        <dbReference type="ARBA" id="ARBA00023065"/>
    </source>
</evidence>
<keyword evidence="2 11" id="KW-0813">Transport</keyword>
<evidence type="ECO:0000256" key="12">
    <source>
        <dbReference type="SAM" id="MobiDB-lite"/>
    </source>
</evidence>
<evidence type="ECO:0000256" key="6">
    <source>
        <dbReference type="ARBA" id="ARBA00022989"/>
    </source>
</evidence>
<feature type="transmembrane region" description="Helical" evidence="11">
    <location>
        <begin position="313"/>
        <end position="335"/>
    </location>
</feature>
<keyword evidence="8 11" id="KW-0406">Ion transport</keyword>
<dbReference type="GO" id="GO:0015385">
    <property type="term" value="F:sodium:proton antiporter activity"/>
    <property type="evidence" value="ECO:0007669"/>
    <property type="project" value="UniProtKB-UniRule"/>
</dbReference>
<feature type="region of interest" description="Disordered" evidence="12">
    <location>
        <begin position="1"/>
        <end position="49"/>
    </location>
</feature>
<gene>
    <name evidence="11 13" type="primary">nhaA</name>
    <name evidence="13" type="ORF">DWQ67_06015</name>
</gene>
<organism evidence="13 14">
    <name type="scientific">Galactobacter caseinivorans</name>
    <dbReference type="NCBI Taxonomy" id="2676123"/>
    <lineage>
        <taxon>Bacteria</taxon>
        <taxon>Bacillati</taxon>
        <taxon>Actinomycetota</taxon>
        <taxon>Actinomycetes</taxon>
        <taxon>Micrococcales</taxon>
        <taxon>Micrococcaceae</taxon>
        <taxon>Galactobacter</taxon>
    </lineage>
</organism>
<feature type="transmembrane region" description="Helical" evidence="11">
    <location>
        <begin position="420"/>
        <end position="438"/>
    </location>
</feature>
<comment type="function">
    <text evidence="11">Na(+)/H(+) antiporter that extrudes sodium in exchange for external protons.</text>
</comment>
<comment type="similarity">
    <text evidence="11">Belongs to the NhaA Na(+)/H(+) (TC 2.A.33) antiporter family.</text>
</comment>
<reference evidence="13 14" key="1">
    <citation type="submission" date="2018-07" db="EMBL/GenBank/DDBJ databases">
        <title>Arthrobacter sp. nov., isolated from raw cow's milk with high bacterial count.</title>
        <authorList>
            <person name="Hahne J."/>
            <person name="Isele D."/>
            <person name="Lipski A."/>
        </authorList>
    </citation>
    <scope>NUCLEOTIDE SEQUENCE [LARGE SCALE GENOMIC DNA]</scope>
    <source>
        <strain evidence="13 14">JZ R-183</strain>
    </source>
</reference>
<dbReference type="PANTHER" id="PTHR30341">
    <property type="entry name" value="SODIUM ION/PROTON ANTIPORTER NHAA-RELATED"/>
    <property type="match status" value="1"/>
</dbReference>
<keyword evidence="3 11" id="KW-0050">Antiport</keyword>
<dbReference type="GO" id="GO:0005886">
    <property type="term" value="C:plasma membrane"/>
    <property type="evidence" value="ECO:0007669"/>
    <property type="project" value="UniProtKB-SubCell"/>
</dbReference>
<evidence type="ECO:0000256" key="7">
    <source>
        <dbReference type="ARBA" id="ARBA00023053"/>
    </source>
</evidence>
<comment type="subcellular location">
    <subcellularLocation>
        <location evidence="1">Cell inner membrane</location>
        <topology evidence="1">Multi-pass membrane protein</topology>
    </subcellularLocation>
    <subcellularLocation>
        <location evidence="11">Cell membrane</location>
        <topology evidence="11">Multi-pass membrane protein</topology>
    </subcellularLocation>
</comment>
<dbReference type="Pfam" id="PF06965">
    <property type="entry name" value="Na_H_antiport_1"/>
    <property type="match status" value="1"/>
</dbReference>
<evidence type="ECO:0000256" key="1">
    <source>
        <dbReference type="ARBA" id="ARBA00004429"/>
    </source>
</evidence>